<dbReference type="InterPro" id="IPR012677">
    <property type="entry name" value="Nucleotide-bd_a/b_plait_sf"/>
</dbReference>
<evidence type="ECO:0000313" key="3">
    <source>
        <dbReference type="EMBL" id="CAJ1374011.1"/>
    </source>
</evidence>
<dbReference type="Proteomes" id="UP001178507">
    <property type="component" value="Unassembled WGS sequence"/>
</dbReference>
<gene>
    <name evidence="3" type="ORF">EVOR1521_LOCUS3671</name>
</gene>
<evidence type="ECO:0000256" key="1">
    <source>
        <dbReference type="SAM" id="Coils"/>
    </source>
</evidence>
<dbReference type="Gene3D" id="3.30.70.330">
    <property type="match status" value="1"/>
</dbReference>
<evidence type="ECO:0000256" key="2">
    <source>
        <dbReference type="SAM" id="MobiDB-lite"/>
    </source>
</evidence>
<keyword evidence="4" id="KW-1185">Reference proteome</keyword>
<feature type="coiled-coil region" evidence="1">
    <location>
        <begin position="69"/>
        <end position="96"/>
    </location>
</feature>
<proteinExistence type="predicted"/>
<dbReference type="AlphaFoldDB" id="A0AA36MJG1"/>
<dbReference type="InterPro" id="IPR035979">
    <property type="entry name" value="RBD_domain_sf"/>
</dbReference>
<dbReference type="SUPFAM" id="SSF54928">
    <property type="entry name" value="RNA-binding domain, RBD"/>
    <property type="match status" value="1"/>
</dbReference>
<evidence type="ECO:0008006" key="5">
    <source>
        <dbReference type="Google" id="ProtNLM"/>
    </source>
</evidence>
<organism evidence="3 4">
    <name type="scientific">Effrenium voratum</name>
    <dbReference type="NCBI Taxonomy" id="2562239"/>
    <lineage>
        <taxon>Eukaryota</taxon>
        <taxon>Sar</taxon>
        <taxon>Alveolata</taxon>
        <taxon>Dinophyceae</taxon>
        <taxon>Suessiales</taxon>
        <taxon>Symbiodiniaceae</taxon>
        <taxon>Effrenium</taxon>
    </lineage>
</organism>
<feature type="non-terminal residue" evidence="3">
    <location>
        <position position="1"/>
    </location>
</feature>
<name>A0AA36MJG1_9DINO</name>
<comment type="caution">
    <text evidence="3">The sequence shown here is derived from an EMBL/GenBank/DDBJ whole genome shotgun (WGS) entry which is preliminary data.</text>
</comment>
<evidence type="ECO:0000313" key="4">
    <source>
        <dbReference type="Proteomes" id="UP001178507"/>
    </source>
</evidence>
<dbReference type="GO" id="GO:0003676">
    <property type="term" value="F:nucleic acid binding"/>
    <property type="evidence" value="ECO:0007669"/>
    <property type="project" value="InterPro"/>
</dbReference>
<dbReference type="EMBL" id="CAUJNA010000226">
    <property type="protein sequence ID" value="CAJ1374011.1"/>
    <property type="molecule type" value="Genomic_DNA"/>
</dbReference>
<protein>
    <recommendedName>
        <fullName evidence="5">RRM domain-containing protein</fullName>
    </recommendedName>
</protein>
<accession>A0AA36MJG1</accession>
<keyword evidence="1" id="KW-0175">Coiled coil</keyword>
<reference evidence="3" key="1">
    <citation type="submission" date="2023-08" db="EMBL/GenBank/DDBJ databases">
        <authorList>
            <person name="Chen Y."/>
            <person name="Shah S."/>
            <person name="Dougan E. K."/>
            <person name="Thang M."/>
            <person name="Chan C."/>
        </authorList>
    </citation>
    <scope>NUCLEOTIDE SEQUENCE</scope>
</reference>
<feature type="region of interest" description="Disordered" evidence="2">
    <location>
        <begin position="232"/>
        <end position="274"/>
    </location>
</feature>
<sequence length="274" mass="29374">MRCLAAVPKPDAKLQQQYDAMGLPDPVAFALLTALGAIKDPMDLLNEMMSSQVEDAEEQKAFWKTGAAEAADSAELERLAKQVKEAAEQARAATVAGGLAAADAAANANRNVAQAFAEEEEPRPALGTTLSSLLTGRERSAPDSSLTLPTTLDKVAISSLPPNFSEVQLRLECARYGAMTMAVVDGGTAYVCYSSSDMAQLAVRKIANKPGIFGGEVQVKLISELPETLRTAQPAPSFSEAPLNPAELPEYLRPRSRSVRKRASRSTRRRKRKS</sequence>
<feature type="compositionally biased region" description="Basic residues" evidence="2">
    <location>
        <begin position="254"/>
        <end position="274"/>
    </location>
</feature>